<dbReference type="InterPro" id="IPR013467">
    <property type="entry name" value="HNH78-like"/>
</dbReference>
<sequence length="275" mass="31503">MKKVGQLDTAPTGLQHFLERHSEERNWNIFKHYQDYKNDKNQNADKELINALIERQHGLCAYCEIELTETDSQVEHFHPKSDTSDSINWTFEITNLFAACKGGTAKNLFGENTRFPVPKRFREPTKKNRSCGEPKGNQVPGLDIDILKPSELPPTPPLFSVSRNGAISVNEENCHQAEIDPVKAENTIRELNLNCERLKDARMEVLEKLKNTLENEMIELGETASDEEIMALQVRLAKQFLFEKQEYLGEFFTTIRSYFGLAAEKVLGNSLGRWI</sequence>
<protein>
    <recommendedName>
        <fullName evidence="5">TIGR02646 family protein</fullName>
    </recommendedName>
</protein>
<feature type="region of interest" description="Disordered" evidence="2">
    <location>
        <begin position="116"/>
        <end position="140"/>
    </location>
</feature>
<keyword evidence="1" id="KW-0175">Coiled coil</keyword>
<feature type="coiled-coil region" evidence="1">
    <location>
        <begin position="188"/>
        <end position="226"/>
    </location>
</feature>
<dbReference type="Gene3D" id="1.10.30.50">
    <property type="match status" value="1"/>
</dbReference>
<dbReference type="NCBIfam" id="TIGR02646">
    <property type="entry name" value="retron system putative HNH endonuclease"/>
    <property type="match status" value="1"/>
</dbReference>
<dbReference type="AlphaFoldDB" id="A0A176RTV2"/>
<accession>A0A176RTV2</accession>
<proteinExistence type="predicted"/>
<feature type="compositionally biased region" description="Basic and acidic residues" evidence="2">
    <location>
        <begin position="120"/>
        <end position="132"/>
    </location>
</feature>
<evidence type="ECO:0000256" key="2">
    <source>
        <dbReference type="SAM" id="MobiDB-lite"/>
    </source>
</evidence>
<organism evidence="3 4">
    <name type="scientific">Candidatus Thiomargarita nelsonii</name>
    <dbReference type="NCBI Taxonomy" id="1003181"/>
    <lineage>
        <taxon>Bacteria</taxon>
        <taxon>Pseudomonadati</taxon>
        <taxon>Pseudomonadota</taxon>
        <taxon>Gammaproteobacteria</taxon>
        <taxon>Thiotrichales</taxon>
        <taxon>Thiotrichaceae</taxon>
        <taxon>Thiomargarita</taxon>
    </lineage>
</organism>
<name>A0A176RTV2_9GAMM</name>
<reference evidence="3 4" key="1">
    <citation type="submission" date="2016-05" db="EMBL/GenBank/DDBJ databases">
        <title>Single-cell genome of chain-forming Candidatus Thiomargarita nelsonii and comparison to other large sulfur-oxidizing bacteria.</title>
        <authorList>
            <person name="Winkel M."/>
            <person name="Salman V."/>
            <person name="Woyke T."/>
            <person name="Schulz-Vogt H."/>
            <person name="Richter M."/>
            <person name="Flood B."/>
            <person name="Bailey J."/>
            <person name="Amann R."/>
            <person name="Mussmann M."/>
        </authorList>
    </citation>
    <scope>NUCLEOTIDE SEQUENCE [LARGE SCALE GENOMIC DNA]</scope>
    <source>
        <strain evidence="3 4">THI036</strain>
    </source>
</reference>
<keyword evidence="4" id="KW-1185">Reference proteome</keyword>
<dbReference type="Proteomes" id="UP000076962">
    <property type="component" value="Unassembled WGS sequence"/>
</dbReference>
<evidence type="ECO:0000313" key="3">
    <source>
        <dbReference type="EMBL" id="OAD19164.1"/>
    </source>
</evidence>
<gene>
    <name evidence="3" type="ORF">THIOM_005217</name>
</gene>
<evidence type="ECO:0008006" key="5">
    <source>
        <dbReference type="Google" id="ProtNLM"/>
    </source>
</evidence>
<evidence type="ECO:0000256" key="1">
    <source>
        <dbReference type="SAM" id="Coils"/>
    </source>
</evidence>
<dbReference type="EMBL" id="LUTY01002916">
    <property type="protein sequence ID" value="OAD19164.1"/>
    <property type="molecule type" value="Genomic_DNA"/>
</dbReference>
<dbReference type="PATRIC" id="fig|1003181.4.peg.6912"/>
<evidence type="ECO:0000313" key="4">
    <source>
        <dbReference type="Proteomes" id="UP000076962"/>
    </source>
</evidence>
<comment type="caution">
    <text evidence="3">The sequence shown here is derived from an EMBL/GenBank/DDBJ whole genome shotgun (WGS) entry which is preliminary data.</text>
</comment>